<dbReference type="SUPFAM" id="SSF54909">
    <property type="entry name" value="Dimeric alpha+beta barrel"/>
    <property type="match status" value="1"/>
</dbReference>
<evidence type="ECO:0000313" key="2">
    <source>
        <dbReference type="EMBL" id="GAA0866925.1"/>
    </source>
</evidence>
<name>A0ABN1MC31_9SPHN</name>
<dbReference type="Proteomes" id="UP001500738">
    <property type="component" value="Unassembled WGS sequence"/>
</dbReference>
<dbReference type="PANTHER" id="PTHR40257:SF1">
    <property type="entry name" value="DUF1330 DOMAIN-CONTAINING PROTEIN"/>
    <property type="match status" value="1"/>
</dbReference>
<dbReference type="PANTHER" id="PTHR40257">
    <property type="match status" value="1"/>
</dbReference>
<gene>
    <name evidence="2" type="ORF">GCM10009115_32790</name>
</gene>
<dbReference type="InterPro" id="IPR010753">
    <property type="entry name" value="DUF1330"/>
</dbReference>
<dbReference type="InterPro" id="IPR011008">
    <property type="entry name" value="Dimeric_a/b-barrel"/>
</dbReference>
<proteinExistence type="predicted"/>
<keyword evidence="3" id="KW-1185">Reference proteome</keyword>
<dbReference type="EMBL" id="BAAAFE010000010">
    <property type="protein sequence ID" value="GAA0866925.1"/>
    <property type="molecule type" value="Genomic_DNA"/>
</dbReference>
<evidence type="ECO:0000313" key="3">
    <source>
        <dbReference type="Proteomes" id="UP001500738"/>
    </source>
</evidence>
<feature type="domain" description="DUF1330" evidence="1">
    <location>
        <begin position="53"/>
        <end position="130"/>
    </location>
</feature>
<accession>A0ABN1MC31</accession>
<comment type="caution">
    <text evidence="2">The sequence shown here is derived from an EMBL/GenBank/DDBJ whole genome shotgun (WGS) entry which is preliminary data.</text>
</comment>
<dbReference type="RefSeq" id="WP_215355161.1">
    <property type="nucleotide sequence ID" value="NZ_BAAAFE010000010.1"/>
</dbReference>
<dbReference type="Gene3D" id="3.30.70.100">
    <property type="match status" value="1"/>
</dbReference>
<organism evidence="2 3">
    <name type="scientific">Sphingopyxis soli</name>
    <dbReference type="NCBI Taxonomy" id="592051"/>
    <lineage>
        <taxon>Bacteria</taxon>
        <taxon>Pseudomonadati</taxon>
        <taxon>Pseudomonadota</taxon>
        <taxon>Alphaproteobacteria</taxon>
        <taxon>Sphingomonadales</taxon>
        <taxon>Sphingomonadaceae</taxon>
        <taxon>Sphingopyxis</taxon>
    </lineage>
</organism>
<evidence type="ECO:0000259" key="1">
    <source>
        <dbReference type="Pfam" id="PF07045"/>
    </source>
</evidence>
<sequence>MSDKHVDPERAQFDAFKALPRDTKIHMLNLVRFKDEATYPADHPLADRGLSGAEAYANYGRDSGPVLQRVGGSIVWRGSMEAMLIGPDGEKWDAMFVAEYPNSGAFMEMVTDPVYRQAVVHRQAAVETSRLIRTAPGLLPSRSGTVFG</sequence>
<dbReference type="Pfam" id="PF07045">
    <property type="entry name" value="DUF1330"/>
    <property type="match status" value="1"/>
</dbReference>
<protein>
    <submittedName>
        <fullName evidence="2">DUF1330 domain-containing protein</fullName>
    </submittedName>
</protein>
<reference evidence="2 3" key="1">
    <citation type="journal article" date="2019" name="Int. J. Syst. Evol. Microbiol.">
        <title>The Global Catalogue of Microorganisms (GCM) 10K type strain sequencing project: providing services to taxonomists for standard genome sequencing and annotation.</title>
        <authorList>
            <consortium name="The Broad Institute Genomics Platform"/>
            <consortium name="The Broad Institute Genome Sequencing Center for Infectious Disease"/>
            <person name="Wu L."/>
            <person name="Ma J."/>
        </authorList>
    </citation>
    <scope>NUCLEOTIDE SEQUENCE [LARGE SCALE GENOMIC DNA]</scope>
    <source>
        <strain evidence="2 3">JCM 15910</strain>
    </source>
</reference>